<reference evidence="2" key="1">
    <citation type="submission" date="2020-11" db="EMBL/GenBank/DDBJ databases">
        <authorList>
            <person name="Whitehead M."/>
        </authorList>
    </citation>
    <scope>NUCLEOTIDE SEQUENCE</scope>
    <source>
        <strain evidence="2">EGII</strain>
    </source>
</reference>
<comment type="caution">
    <text evidence="2">The sequence shown here is derived from an EMBL/GenBank/DDBJ whole genome shotgun (WGS) entry which is preliminary data.</text>
</comment>
<accession>A0A811VHT4</accession>
<evidence type="ECO:0000313" key="2">
    <source>
        <dbReference type="EMBL" id="CAD7014850.1"/>
    </source>
</evidence>
<sequence length="118" mass="14063">MQKGEKTEIGQKRGSKRDWCAQHMNNQKKKPKNMLKMKLQESTKQQPNLLWHAKCDTYWQFKLTCCSYLEIYACLLNVFLRKKVATQQQQQRQHAQTLSHQHLCRIISIIRYGIPQMA</sequence>
<organism evidence="2 3">
    <name type="scientific">Ceratitis capitata</name>
    <name type="common">Mediterranean fruit fly</name>
    <name type="synonym">Tephritis capitata</name>
    <dbReference type="NCBI Taxonomy" id="7213"/>
    <lineage>
        <taxon>Eukaryota</taxon>
        <taxon>Metazoa</taxon>
        <taxon>Ecdysozoa</taxon>
        <taxon>Arthropoda</taxon>
        <taxon>Hexapoda</taxon>
        <taxon>Insecta</taxon>
        <taxon>Pterygota</taxon>
        <taxon>Neoptera</taxon>
        <taxon>Endopterygota</taxon>
        <taxon>Diptera</taxon>
        <taxon>Brachycera</taxon>
        <taxon>Muscomorpha</taxon>
        <taxon>Tephritoidea</taxon>
        <taxon>Tephritidae</taxon>
        <taxon>Ceratitis</taxon>
        <taxon>Ceratitis</taxon>
    </lineage>
</organism>
<evidence type="ECO:0000256" key="1">
    <source>
        <dbReference type="SAM" id="MobiDB-lite"/>
    </source>
</evidence>
<name>A0A811VHT4_CERCA</name>
<evidence type="ECO:0000313" key="3">
    <source>
        <dbReference type="Proteomes" id="UP000606786"/>
    </source>
</evidence>
<feature type="compositionally biased region" description="Basic and acidic residues" evidence="1">
    <location>
        <begin position="1"/>
        <end position="20"/>
    </location>
</feature>
<proteinExistence type="predicted"/>
<keyword evidence="3" id="KW-1185">Reference proteome</keyword>
<gene>
    <name evidence="2" type="ORF">CCAP1982_LOCUS22817</name>
</gene>
<dbReference type="Proteomes" id="UP000606786">
    <property type="component" value="Unassembled WGS sequence"/>
</dbReference>
<dbReference type="EMBL" id="CAJHJT010000056">
    <property type="protein sequence ID" value="CAD7014850.1"/>
    <property type="molecule type" value="Genomic_DNA"/>
</dbReference>
<protein>
    <submittedName>
        <fullName evidence="2">(Mediterranean fruit fly) hypothetical protein</fullName>
    </submittedName>
</protein>
<feature type="region of interest" description="Disordered" evidence="1">
    <location>
        <begin position="1"/>
        <end position="33"/>
    </location>
</feature>
<dbReference type="AlphaFoldDB" id="A0A811VHT4"/>